<dbReference type="Proteomes" id="UP000186583">
    <property type="component" value="Unassembled WGS sequence"/>
</dbReference>
<evidence type="ECO:0000313" key="6">
    <source>
        <dbReference type="EMBL" id="OLN88352.1"/>
    </source>
</evidence>
<accession>A0A1Q8RVE1</accession>
<dbReference type="OrthoDB" id="2122304at2759"/>
<feature type="transmembrane region" description="Helical" evidence="5">
    <location>
        <begin position="128"/>
        <end position="147"/>
    </location>
</feature>
<protein>
    <submittedName>
        <fullName evidence="6">Uncharacterized protein</fullName>
    </submittedName>
</protein>
<evidence type="ECO:0000256" key="1">
    <source>
        <dbReference type="ARBA" id="ARBA00004370"/>
    </source>
</evidence>
<evidence type="ECO:0000256" key="2">
    <source>
        <dbReference type="ARBA" id="ARBA00022692"/>
    </source>
</evidence>
<feature type="transmembrane region" description="Helical" evidence="5">
    <location>
        <begin position="12"/>
        <end position="32"/>
    </location>
</feature>
<evidence type="ECO:0000256" key="4">
    <source>
        <dbReference type="ARBA" id="ARBA00023136"/>
    </source>
</evidence>
<dbReference type="InterPro" id="IPR001129">
    <property type="entry name" value="Membr-assoc_MAPEG"/>
</dbReference>
<dbReference type="AlphaFoldDB" id="A0A1Q8RVE1"/>
<evidence type="ECO:0000313" key="7">
    <source>
        <dbReference type="Proteomes" id="UP000186583"/>
    </source>
</evidence>
<name>A0A1Q8RVE1_9PEZI</name>
<dbReference type="SUPFAM" id="SSF161084">
    <property type="entry name" value="MAPEG domain-like"/>
    <property type="match status" value="1"/>
</dbReference>
<comment type="caution">
    <text evidence="6">The sequence shown here is derived from an EMBL/GenBank/DDBJ whole genome shotgun (WGS) entry which is preliminary data.</text>
</comment>
<dbReference type="Pfam" id="PF01124">
    <property type="entry name" value="MAPEG"/>
    <property type="match status" value="1"/>
</dbReference>
<keyword evidence="7" id="KW-1185">Reference proteome</keyword>
<keyword evidence="4 5" id="KW-0472">Membrane</keyword>
<gene>
    <name evidence="6" type="ORF">CCHL11_00523</name>
</gene>
<dbReference type="PANTHER" id="PTHR35371:SF1">
    <property type="entry name" value="BLR7753 PROTEIN"/>
    <property type="match status" value="1"/>
</dbReference>
<reference evidence="6 7" key="1">
    <citation type="submission" date="2016-11" db="EMBL/GenBank/DDBJ databases">
        <title>Draft Genome Assembly of Colletotrichum chlorophyti a pathogen of herbaceous plants.</title>
        <authorList>
            <person name="Gan P."/>
            <person name="Narusaka M."/>
            <person name="Tsushima A."/>
            <person name="Narusaka Y."/>
            <person name="Takano Y."/>
            <person name="Shirasu K."/>
        </authorList>
    </citation>
    <scope>NUCLEOTIDE SEQUENCE [LARGE SCALE GENOMIC DNA]</scope>
    <source>
        <strain evidence="6 7">NTL11</strain>
    </source>
</reference>
<evidence type="ECO:0000256" key="3">
    <source>
        <dbReference type="ARBA" id="ARBA00022989"/>
    </source>
</evidence>
<comment type="subcellular location">
    <subcellularLocation>
        <location evidence="1">Membrane</location>
    </subcellularLocation>
</comment>
<proteinExistence type="predicted"/>
<keyword evidence="2 5" id="KW-0812">Transmembrane</keyword>
<keyword evidence="3 5" id="KW-1133">Transmembrane helix</keyword>
<dbReference type="InterPro" id="IPR023352">
    <property type="entry name" value="MAPEG-like_dom_sf"/>
</dbReference>
<evidence type="ECO:0000256" key="5">
    <source>
        <dbReference type="SAM" id="Phobius"/>
    </source>
</evidence>
<sequence>MFFFPLDLAQKGLSLYSVPAAFVMALLPNVYATASAGKNYDPANPRKLQDAVAAEDKIDKIVKARIFRAQAATQNAFETLGLFAASVVAANAAGVDARTTNVLALGYLGCRALYNVIYVRLQDNRNVAPLRSLVWTTSIGIIFTLYVKAASKLSSF</sequence>
<organism evidence="6 7">
    <name type="scientific">Colletotrichum chlorophyti</name>
    <dbReference type="NCBI Taxonomy" id="708187"/>
    <lineage>
        <taxon>Eukaryota</taxon>
        <taxon>Fungi</taxon>
        <taxon>Dikarya</taxon>
        <taxon>Ascomycota</taxon>
        <taxon>Pezizomycotina</taxon>
        <taxon>Sordariomycetes</taxon>
        <taxon>Hypocreomycetidae</taxon>
        <taxon>Glomerellales</taxon>
        <taxon>Glomerellaceae</taxon>
        <taxon>Colletotrichum</taxon>
    </lineage>
</organism>
<dbReference type="GO" id="GO:0016020">
    <property type="term" value="C:membrane"/>
    <property type="evidence" value="ECO:0007669"/>
    <property type="project" value="UniProtKB-SubCell"/>
</dbReference>
<dbReference type="EMBL" id="MPGH01000088">
    <property type="protein sequence ID" value="OLN88352.1"/>
    <property type="molecule type" value="Genomic_DNA"/>
</dbReference>
<dbReference type="PANTHER" id="PTHR35371">
    <property type="entry name" value="INNER MEMBRANE PROTEIN"/>
    <property type="match status" value="1"/>
</dbReference>
<dbReference type="Gene3D" id="1.20.120.550">
    <property type="entry name" value="Membrane associated eicosanoid/glutathione metabolism-like domain"/>
    <property type="match status" value="1"/>
</dbReference>